<dbReference type="RefSeq" id="WP_012666912.1">
    <property type="nucleotide sequence ID" value="NZ_CP023567.1"/>
</dbReference>
<evidence type="ECO:0000313" key="1">
    <source>
        <dbReference type="EMBL" id="UWS32975.1"/>
    </source>
</evidence>
<evidence type="ECO:0000313" key="2">
    <source>
        <dbReference type="Proteomes" id="UP001058553"/>
    </source>
</evidence>
<accession>A0ABY5X770</accession>
<dbReference type="GeneID" id="92238264"/>
<keyword evidence="2" id="KW-1185">Reference proteome</keyword>
<dbReference type="EMBL" id="CP103445">
    <property type="protein sequence ID" value="UWS32975.1"/>
    <property type="molecule type" value="Genomic_DNA"/>
</dbReference>
<name>A0ABY5X770_ERWPY</name>
<protein>
    <submittedName>
        <fullName evidence="1">Uncharacterized protein</fullName>
    </submittedName>
</protein>
<reference evidence="1" key="1">
    <citation type="submission" date="2022-07" db="EMBL/GenBank/DDBJ databases">
        <title>Genetic diversity of Erwinia pyrifoliae.</title>
        <authorList>
            <person name="Park D.S."/>
            <person name="Ham H."/>
        </authorList>
    </citation>
    <scope>NUCLEOTIDE SEQUENCE</scope>
    <source>
        <strain evidence="1">CP201486</strain>
    </source>
</reference>
<proteinExistence type="predicted"/>
<sequence length="79" mass="9362">MPKQDNKFVNTSKQQHYELEDWLYRNSFSKKHDNVEEIRRIINTKIKQGVTSHNIKWAELDAALKTHPEWFALLVAPGK</sequence>
<gene>
    <name evidence="1" type="ORF">NYP84_15400</name>
</gene>
<dbReference type="Proteomes" id="UP001058553">
    <property type="component" value="Chromosome"/>
</dbReference>
<organism evidence="1 2">
    <name type="scientific">Erwinia pyrifoliae</name>
    <dbReference type="NCBI Taxonomy" id="79967"/>
    <lineage>
        <taxon>Bacteria</taxon>
        <taxon>Pseudomonadati</taxon>
        <taxon>Pseudomonadota</taxon>
        <taxon>Gammaproteobacteria</taxon>
        <taxon>Enterobacterales</taxon>
        <taxon>Erwiniaceae</taxon>
        <taxon>Erwinia</taxon>
    </lineage>
</organism>